<proteinExistence type="predicted"/>
<protein>
    <submittedName>
        <fullName evidence="1">Uncharacterized protein</fullName>
    </submittedName>
</protein>
<gene>
    <name evidence="1" type="ORF">LCGC14_1536360</name>
</gene>
<organism evidence="1">
    <name type="scientific">marine sediment metagenome</name>
    <dbReference type="NCBI Taxonomy" id="412755"/>
    <lineage>
        <taxon>unclassified sequences</taxon>
        <taxon>metagenomes</taxon>
        <taxon>ecological metagenomes</taxon>
    </lineage>
</organism>
<reference evidence="1" key="1">
    <citation type="journal article" date="2015" name="Nature">
        <title>Complex archaea that bridge the gap between prokaryotes and eukaryotes.</title>
        <authorList>
            <person name="Spang A."/>
            <person name="Saw J.H."/>
            <person name="Jorgensen S.L."/>
            <person name="Zaremba-Niedzwiedzka K."/>
            <person name="Martijn J."/>
            <person name="Lind A.E."/>
            <person name="van Eijk R."/>
            <person name="Schleper C."/>
            <person name="Guy L."/>
            <person name="Ettema T.J."/>
        </authorList>
    </citation>
    <scope>NUCLEOTIDE SEQUENCE</scope>
</reference>
<sequence>MLPRVLGPQFSERLDQDLATFRDRALIADCQCDHFKLEAFSLFCKVEDEGDAGTDAREASPIAY</sequence>
<dbReference type="AlphaFoldDB" id="A0A0F9JFA1"/>
<evidence type="ECO:0000313" key="1">
    <source>
        <dbReference type="EMBL" id="KKM60976.1"/>
    </source>
</evidence>
<comment type="caution">
    <text evidence="1">The sequence shown here is derived from an EMBL/GenBank/DDBJ whole genome shotgun (WGS) entry which is preliminary data.</text>
</comment>
<dbReference type="EMBL" id="LAZR01011575">
    <property type="protein sequence ID" value="KKM60976.1"/>
    <property type="molecule type" value="Genomic_DNA"/>
</dbReference>
<accession>A0A0F9JFA1</accession>
<name>A0A0F9JFA1_9ZZZZ</name>